<organism evidence="6 7">
    <name type="scientific">Neisseria arctica</name>
    <dbReference type="NCBI Taxonomy" id="1470200"/>
    <lineage>
        <taxon>Bacteria</taxon>
        <taxon>Pseudomonadati</taxon>
        <taxon>Pseudomonadota</taxon>
        <taxon>Betaproteobacteria</taxon>
        <taxon>Neisseriales</taxon>
        <taxon>Neisseriaceae</taxon>
        <taxon>Neisseria</taxon>
    </lineage>
</organism>
<comment type="similarity">
    <text evidence="1 3">Belongs to the pirin family.</text>
</comment>
<comment type="caution">
    <text evidence="6">The sequence shown here is derived from an EMBL/GenBank/DDBJ whole genome shotgun (WGS) entry which is preliminary data.</text>
</comment>
<dbReference type="InterPro" id="IPR008778">
    <property type="entry name" value="Pirin_C_dom"/>
</dbReference>
<dbReference type="InterPro" id="IPR012093">
    <property type="entry name" value="Pirin"/>
</dbReference>
<evidence type="ECO:0000259" key="4">
    <source>
        <dbReference type="Pfam" id="PF02678"/>
    </source>
</evidence>
<evidence type="ECO:0000259" key="5">
    <source>
        <dbReference type="Pfam" id="PF05726"/>
    </source>
</evidence>
<evidence type="ECO:0000313" key="6">
    <source>
        <dbReference type="EMBL" id="KLT72106.1"/>
    </source>
</evidence>
<evidence type="ECO:0000256" key="1">
    <source>
        <dbReference type="ARBA" id="ARBA00008416"/>
    </source>
</evidence>
<evidence type="ECO:0000313" key="7">
    <source>
        <dbReference type="Proteomes" id="UP000036027"/>
    </source>
</evidence>
<dbReference type="GO" id="GO:0046872">
    <property type="term" value="F:metal ion binding"/>
    <property type="evidence" value="ECO:0007669"/>
    <property type="project" value="UniProtKB-KW"/>
</dbReference>
<dbReference type="SUPFAM" id="SSF51182">
    <property type="entry name" value="RmlC-like cupins"/>
    <property type="match status" value="1"/>
</dbReference>
<dbReference type="PATRIC" id="fig|1470200.3.peg.1242"/>
<gene>
    <name evidence="6" type="ORF">PL75_09920</name>
</gene>
<dbReference type="PIRSF" id="PIRSF006232">
    <property type="entry name" value="Pirin"/>
    <property type="match status" value="1"/>
</dbReference>
<dbReference type="Pfam" id="PF02678">
    <property type="entry name" value="Pirin"/>
    <property type="match status" value="1"/>
</dbReference>
<dbReference type="InterPro" id="IPR014710">
    <property type="entry name" value="RmlC-like_jellyroll"/>
</dbReference>
<dbReference type="OrthoDB" id="321327at2"/>
<feature type="binding site" evidence="2">
    <location>
        <position position="106"/>
    </location>
    <ligand>
        <name>Fe cation</name>
        <dbReference type="ChEBI" id="CHEBI:24875"/>
    </ligand>
</feature>
<dbReference type="CDD" id="cd02247">
    <property type="entry name" value="cupin_pirin_C"/>
    <property type="match status" value="1"/>
</dbReference>
<feature type="binding site" evidence="2">
    <location>
        <position position="108"/>
    </location>
    <ligand>
        <name>Fe cation</name>
        <dbReference type="ChEBI" id="CHEBI:24875"/>
    </ligand>
</feature>
<feature type="domain" description="Pirin N-terminal" evidence="4">
    <location>
        <begin position="21"/>
        <end position="128"/>
    </location>
</feature>
<keyword evidence="2" id="KW-0479">Metal-binding</keyword>
<feature type="domain" description="Pirin C-terminal" evidence="5">
    <location>
        <begin position="183"/>
        <end position="286"/>
    </location>
</feature>
<dbReference type="PANTHER" id="PTHR43594:SF1">
    <property type="entry name" value="QUERCETIN 2,3-DIOXYGENASE PA2418-RELATED"/>
    <property type="match status" value="1"/>
</dbReference>
<reference evidence="6 7" key="1">
    <citation type="submission" date="2014-11" db="EMBL/GenBank/DDBJ databases">
        <title>Genome of a novel goose pathogen.</title>
        <authorList>
            <person name="Hansen C.M."/>
            <person name="Hueffer K."/>
            <person name="Choi S.C."/>
        </authorList>
    </citation>
    <scope>NUCLEOTIDE SEQUENCE [LARGE SCALE GENOMIC DNA]</scope>
    <source>
        <strain evidence="6 7">KH1503</strain>
    </source>
</reference>
<dbReference type="PANTHER" id="PTHR43594">
    <property type="entry name" value="QUERCETIN 2,3-DIOXYGENASE"/>
    <property type="match status" value="1"/>
</dbReference>
<feature type="binding site" evidence="2">
    <location>
        <position position="62"/>
    </location>
    <ligand>
        <name>Fe cation</name>
        <dbReference type="ChEBI" id="CHEBI:24875"/>
    </ligand>
</feature>
<dbReference type="InterPro" id="IPR053186">
    <property type="entry name" value="QDO-related"/>
</dbReference>
<sequence>MRNIRSIYNAPQTHWVGNGFHVSPLFSHMGEDKQTSPFLMFDYAMPMEFSPNAASPRGVGAHPHKGFETVTIAYHGEVAHRDSTGGGGVIAQGDVQWMTAGSGIIHEEFHSEAFSRQGGVFEMAQLWVNLPKAHKNTPPRYQHIPADSIPVVELDNGSGHIRIIAGEYAGRRGPADTFTEMNVWDISLSANHEITLTLPAHHNLMITVRRGTVEFNGRYRAVDTQLASFETESGDINIKALQNNAELLLLSGEPINEPIAAYGPFVMNTRDELVQAVEDFNNGKFGELK</sequence>
<accession>A0A0J0YPM8</accession>
<dbReference type="InterPro" id="IPR003829">
    <property type="entry name" value="Pirin_N_dom"/>
</dbReference>
<feature type="binding site" evidence="2">
    <location>
        <position position="64"/>
    </location>
    <ligand>
        <name>Fe cation</name>
        <dbReference type="ChEBI" id="CHEBI:24875"/>
    </ligand>
</feature>
<dbReference type="RefSeq" id="WP_047761781.1">
    <property type="nucleotide sequence ID" value="NZ_CP091510.1"/>
</dbReference>
<dbReference type="InterPro" id="IPR011051">
    <property type="entry name" value="RmlC_Cupin_sf"/>
</dbReference>
<keyword evidence="2" id="KW-0408">Iron</keyword>
<dbReference type="CDD" id="cd02909">
    <property type="entry name" value="cupin_pirin_N"/>
    <property type="match status" value="1"/>
</dbReference>
<dbReference type="Gene3D" id="2.60.120.10">
    <property type="entry name" value="Jelly Rolls"/>
    <property type="match status" value="2"/>
</dbReference>
<name>A0A0J0YPM8_9NEIS</name>
<evidence type="ECO:0000256" key="2">
    <source>
        <dbReference type="PIRSR" id="PIRSR006232-1"/>
    </source>
</evidence>
<keyword evidence="7" id="KW-1185">Reference proteome</keyword>
<comment type="cofactor">
    <cofactor evidence="2">
        <name>Fe cation</name>
        <dbReference type="ChEBI" id="CHEBI:24875"/>
    </cofactor>
    <text evidence="2">Binds 1 Fe cation per subunit.</text>
</comment>
<dbReference type="Proteomes" id="UP000036027">
    <property type="component" value="Unassembled WGS sequence"/>
</dbReference>
<dbReference type="Pfam" id="PF05726">
    <property type="entry name" value="Pirin_C"/>
    <property type="match status" value="1"/>
</dbReference>
<evidence type="ECO:0000256" key="3">
    <source>
        <dbReference type="RuleBase" id="RU003457"/>
    </source>
</evidence>
<dbReference type="AlphaFoldDB" id="A0A0J0YPM8"/>
<dbReference type="EMBL" id="JTDO01000020">
    <property type="protein sequence ID" value="KLT72106.1"/>
    <property type="molecule type" value="Genomic_DNA"/>
</dbReference>
<proteinExistence type="inferred from homology"/>
<protein>
    <submittedName>
        <fullName evidence="6">Short-chain dehydrogenase</fullName>
    </submittedName>
</protein>